<dbReference type="Proteomes" id="UP000012073">
    <property type="component" value="Unassembled WGS sequence"/>
</dbReference>
<evidence type="ECO:0000313" key="6">
    <source>
        <dbReference type="EMBL" id="CDF40611.1"/>
    </source>
</evidence>
<dbReference type="InterPro" id="IPR040025">
    <property type="entry name" value="Znf622/Rei1/Reh1"/>
</dbReference>
<keyword evidence="3" id="KW-0862">Zinc</keyword>
<dbReference type="RefSeq" id="XP_005710905.1">
    <property type="nucleotide sequence ID" value="XM_005710848.1"/>
</dbReference>
<keyword evidence="2 4" id="KW-0863">Zinc-finger</keyword>
<dbReference type="InterPro" id="IPR022755">
    <property type="entry name" value="Znf_C2H2_jaz"/>
</dbReference>
<dbReference type="PROSITE" id="PS00028">
    <property type="entry name" value="ZINC_FINGER_C2H2_1"/>
    <property type="match status" value="2"/>
</dbReference>
<dbReference type="PANTHER" id="PTHR13182">
    <property type="entry name" value="ZINC FINGER PROTEIN 622"/>
    <property type="match status" value="1"/>
</dbReference>
<dbReference type="Pfam" id="PF12171">
    <property type="entry name" value="zf-C2H2_jaz"/>
    <property type="match status" value="1"/>
</dbReference>
<evidence type="ECO:0000256" key="3">
    <source>
        <dbReference type="ARBA" id="ARBA00022833"/>
    </source>
</evidence>
<keyword evidence="1" id="KW-0479">Metal-binding</keyword>
<proteinExistence type="predicted"/>
<accession>R7QSX5</accession>
<dbReference type="GO" id="GO:0030687">
    <property type="term" value="C:preribosome, large subunit precursor"/>
    <property type="evidence" value="ECO:0007669"/>
    <property type="project" value="TreeGrafter"/>
</dbReference>
<dbReference type="KEGG" id="ccp:CHC_T00000833001"/>
<dbReference type="SUPFAM" id="SSF57667">
    <property type="entry name" value="beta-beta-alpha zinc fingers"/>
    <property type="match status" value="2"/>
</dbReference>
<dbReference type="GO" id="GO:0042273">
    <property type="term" value="P:ribosomal large subunit biogenesis"/>
    <property type="evidence" value="ECO:0007669"/>
    <property type="project" value="TreeGrafter"/>
</dbReference>
<dbReference type="InterPro" id="IPR036236">
    <property type="entry name" value="Znf_C2H2_sf"/>
</dbReference>
<dbReference type="PANTHER" id="PTHR13182:SF8">
    <property type="entry name" value="CYTOPLASMIC 60S SUBUNIT BIOGENESIS FACTOR ZNF622"/>
    <property type="match status" value="1"/>
</dbReference>
<reference evidence="7" key="1">
    <citation type="journal article" date="2013" name="Proc. Natl. Acad. Sci. U.S.A.">
        <title>Genome structure and metabolic features in the red seaweed Chondrus crispus shed light on evolution of the Archaeplastida.</title>
        <authorList>
            <person name="Collen J."/>
            <person name="Porcel B."/>
            <person name="Carre W."/>
            <person name="Ball S.G."/>
            <person name="Chaparro C."/>
            <person name="Tonon T."/>
            <person name="Barbeyron T."/>
            <person name="Michel G."/>
            <person name="Noel B."/>
            <person name="Valentin K."/>
            <person name="Elias M."/>
            <person name="Artiguenave F."/>
            <person name="Arun A."/>
            <person name="Aury J.M."/>
            <person name="Barbosa-Neto J.F."/>
            <person name="Bothwell J.H."/>
            <person name="Bouget F.Y."/>
            <person name="Brillet L."/>
            <person name="Cabello-Hurtado F."/>
            <person name="Capella-Gutierrez S."/>
            <person name="Charrier B."/>
            <person name="Cladiere L."/>
            <person name="Cock J.M."/>
            <person name="Coelho S.M."/>
            <person name="Colleoni C."/>
            <person name="Czjzek M."/>
            <person name="Da Silva C."/>
            <person name="Delage L."/>
            <person name="Denoeud F."/>
            <person name="Deschamps P."/>
            <person name="Dittami S.M."/>
            <person name="Gabaldon T."/>
            <person name="Gachon C.M."/>
            <person name="Groisillier A."/>
            <person name="Herve C."/>
            <person name="Jabbari K."/>
            <person name="Katinka M."/>
            <person name="Kloareg B."/>
            <person name="Kowalczyk N."/>
            <person name="Labadie K."/>
            <person name="Leblanc C."/>
            <person name="Lopez P.J."/>
            <person name="McLachlan D.H."/>
            <person name="Meslet-Cladiere L."/>
            <person name="Moustafa A."/>
            <person name="Nehr Z."/>
            <person name="Nyvall Collen P."/>
            <person name="Panaud O."/>
            <person name="Partensky F."/>
            <person name="Poulain J."/>
            <person name="Rensing S.A."/>
            <person name="Rousvoal S."/>
            <person name="Samson G."/>
            <person name="Symeonidi A."/>
            <person name="Weissenbach J."/>
            <person name="Zambounis A."/>
            <person name="Wincker P."/>
            <person name="Boyen C."/>
        </authorList>
    </citation>
    <scope>NUCLEOTIDE SEQUENCE [LARGE SCALE GENOMIC DNA]</scope>
    <source>
        <strain evidence="7">cv. Stackhouse</strain>
    </source>
</reference>
<organism evidence="6 7">
    <name type="scientific">Chondrus crispus</name>
    <name type="common">Carrageen Irish moss</name>
    <name type="synonym">Polymorpha crispa</name>
    <dbReference type="NCBI Taxonomy" id="2769"/>
    <lineage>
        <taxon>Eukaryota</taxon>
        <taxon>Rhodophyta</taxon>
        <taxon>Florideophyceae</taxon>
        <taxon>Rhodymeniophycidae</taxon>
        <taxon>Gigartinales</taxon>
        <taxon>Gigartinaceae</taxon>
        <taxon>Chondrus</taxon>
    </lineage>
</organism>
<sequence length="373" mass="42391">MACRSRLVGLASRREHYRSDWHRVNLKRKVGGLGPLSQEELAIRVAAMRSEEEGKQRKRETKFCGPCSKKFSSEKALENHVKSRRHLERMRVSGDAGSVEVSTIGGSDEEEGEVRAQARAAGVEDDTAVQMELERRLAESRGLEGRECLFDESVHESVEENIKYMAKRYGFFVPYVERLKDVDGLMRYLGQKVGVGYACVECDRAFGAVADARKHMRDKAHCKMTADEEDWMAEYGEFYEFEGDDGWEEVGEEEGAVVDVGGEVVEREEVNAEEVGLAVNGKVLGHRSLRRYYEQSAGGHVDERAAVVANRVMREYRLLGWEGKGRDAVAVKKMRRETRRDQRFQLSVGGQNYYTRKARFKQSMAVFNSGYRA</sequence>
<dbReference type="InterPro" id="IPR013087">
    <property type="entry name" value="Znf_C2H2_type"/>
</dbReference>
<evidence type="ECO:0000256" key="1">
    <source>
        <dbReference type="ARBA" id="ARBA00022723"/>
    </source>
</evidence>
<dbReference type="GeneID" id="17318630"/>
<gene>
    <name evidence="6" type="ORF">CHC_T00000833001</name>
</gene>
<protein>
    <recommendedName>
        <fullName evidence="5">C2H2-type domain-containing protein</fullName>
    </recommendedName>
</protein>
<name>R7QSX5_CHOCR</name>
<evidence type="ECO:0000256" key="2">
    <source>
        <dbReference type="ARBA" id="ARBA00022771"/>
    </source>
</evidence>
<dbReference type="Gene3D" id="3.30.160.60">
    <property type="entry name" value="Classic Zinc Finger"/>
    <property type="match status" value="1"/>
</dbReference>
<dbReference type="OMA" id="WTQTQQQ"/>
<dbReference type="AlphaFoldDB" id="R7QSX5"/>
<dbReference type="Pfam" id="PF12756">
    <property type="entry name" value="zf-C2H2_2"/>
    <property type="match status" value="1"/>
</dbReference>
<dbReference type="OrthoDB" id="19329at2759"/>
<dbReference type="PROSITE" id="PS50157">
    <property type="entry name" value="ZINC_FINGER_C2H2_2"/>
    <property type="match status" value="1"/>
</dbReference>
<dbReference type="STRING" id="2769.R7QSX5"/>
<dbReference type="GO" id="GO:0008270">
    <property type="term" value="F:zinc ion binding"/>
    <property type="evidence" value="ECO:0007669"/>
    <property type="project" value="UniProtKB-KW"/>
</dbReference>
<dbReference type="InterPro" id="IPR041661">
    <property type="entry name" value="ZN622/Rei1/Reh1_Znf-C2H2"/>
</dbReference>
<evidence type="ECO:0000256" key="4">
    <source>
        <dbReference type="PROSITE-ProRule" id="PRU00042"/>
    </source>
</evidence>
<dbReference type="SMART" id="SM00355">
    <property type="entry name" value="ZnF_C2H2"/>
    <property type="match status" value="2"/>
</dbReference>
<evidence type="ECO:0000259" key="5">
    <source>
        <dbReference type="PROSITE" id="PS50157"/>
    </source>
</evidence>
<keyword evidence="7" id="KW-1185">Reference proteome</keyword>
<dbReference type="Gramene" id="CDF40611">
    <property type="protein sequence ID" value="CDF40611"/>
    <property type="gene ID" value="CHC_T00000833001"/>
</dbReference>
<feature type="domain" description="C2H2-type" evidence="5">
    <location>
        <begin position="197"/>
        <end position="221"/>
    </location>
</feature>
<dbReference type="PhylomeDB" id="R7QSX5"/>
<evidence type="ECO:0000313" key="7">
    <source>
        <dbReference type="Proteomes" id="UP000012073"/>
    </source>
</evidence>
<dbReference type="EMBL" id="HG002217">
    <property type="protein sequence ID" value="CDF40611.1"/>
    <property type="molecule type" value="Genomic_DNA"/>
</dbReference>